<dbReference type="Pfam" id="PF02493">
    <property type="entry name" value="MORN"/>
    <property type="match status" value="4"/>
</dbReference>
<feature type="non-terminal residue" evidence="3">
    <location>
        <position position="273"/>
    </location>
</feature>
<dbReference type="SUPFAM" id="SSF82185">
    <property type="entry name" value="Histone H3 K4-specific methyltransferase SET7/9 N-terminal domain"/>
    <property type="match status" value="1"/>
</dbReference>
<dbReference type="OrthoDB" id="270720at2759"/>
<evidence type="ECO:0000256" key="1">
    <source>
        <dbReference type="ARBA" id="ARBA00022737"/>
    </source>
</evidence>
<feature type="compositionally biased region" description="Gly residues" evidence="2">
    <location>
        <begin position="141"/>
        <end position="150"/>
    </location>
</feature>
<dbReference type="AlphaFoldDB" id="A0A2P6VN03"/>
<keyword evidence="4" id="KW-1185">Reference proteome</keyword>
<accession>A0A2P6VN03</accession>
<dbReference type="InterPro" id="IPR003409">
    <property type="entry name" value="MORN"/>
</dbReference>
<protein>
    <submittedName>
        <fullName evidence="3">MORN repeat family</fullName>
    </submittedName>
</protein>
<dbReference type="EMBL" id="LHPF02000002">
    <property type="protein sequence ID" value="PSC75459.1"/>
    <property type="molecule type" value="Genomic_DNA"/>
</dbReference>
<dbReference type="Proteomes" id="UP000239649">
    <property type="component" value="Unassembled WGS sequence"/>
</dbReference>
<sequence>MFDHFGVNSLSAFRRKFAAYPLRPGGGASTDGAAAAGCGPASSTRAAAASSVPASRSRWGVQEQGGETYVGELLDGRRHGSGILLCQGPRSRMLHVGRFSEGKRNGPGVVASSRGERFEGYFLDDVMWGPGRFTFAPPDGSNGGAGGDGGDAAAAKEDAACGGSTGAASASSAADTPVQPHRTLFTGMMNGRPHGKGCMAWSDGSQQFGQFDGCNCYLRQKEAEVAGVLLVASDNAADATSEAAAVQQAARRQAPAIAQAAQQLFAAVSVSQQ</sequence>
<evidence type="ECO:0000256" key="2">
    <source>
        <dbReference type="SAM" id="MobiDB-lite"/>
    </source>
</evidence>
<proteinExistence type="predicted"/>
<keyword evidence="1" id="KW-0677">Repeat</keyword>
<comment type="caution">
    <text evidence="3">The sequence shown here is derived from an EMBL/GenBank/DDBJ whole genome shotgun (WGS) entry which is preliminary data.</text>
</comment>
<dbReference type="PANTHER" id="PTHR43215">
    <property type="entry name" value="RADIAL SPOKE HEAD 1 HOMOLOG"/>
    <property type="match status" value="1"/>
</dbReference>
<dbReference type="GO" id="GO:0016020">
    <property type="term" value="C:membrane"/>
    <property type="evidence" value="ECO:0007669"/>
    <property type="project" value="UniProtKB-ARBA"/>
</dbReference>
<evidence type="ECO:0000313" key="3">
    <source>
        <dbReference type="EMBL" id="PSC75459.1"/>
    </source>
</evidence>
<reference evidence="3 4" key="1">
    <citation type="journal article" date="2018" name="Plant J.">
        <title>Genome sequences of Chlorella sorokiniana UTEX 1602 and Micractinium conductrix SAG 241.80: implications to maltose excretion by a green alga.</title>
        <authorList>
            <person name="Arriola M.B."/>
            <person name="Velmurugan N."/>
            <person name="Zhang Y."/>
            <person name="Plunkett M.H."/>
            <person name="Hondzo H."/>
            <person name="Barney B.M."/>
        </authorList>
    </citation>
    <scope>NUCLEOTIDE SEQUENCE [LARGE SCALE GENOMIC DNA]</scope>
    <source>
        <strain evidence="3 4">SAG 241.80</strain>
    </source>
</reference>
<evidence type="ECO:0000313" key="4">
    <source>
        <dbReference type="Proteomes" id="UP000239649"/>
    </source>
</evidence>
<organism evidence="3 4">
    <name type="scientific">Micractinium conductrix</name>
    <dbReference type="NCBI Taxonomy" id="554055"/>
    <lineage>
        <taxon>Eukaryota</taxon>
        <taxon>Viridiplantae</taxon>
        <taxon>Chlorophyta</taxon>
        <taxon>core chlorophytes</taxon>
        <taxon>Trebouxiophyceae</taxon>
        <taxon>Chlorellales</taxon>
        <taxon>Chlorellaceae</taxon>
        <taxon>Chlorella clade</taxon>
        <taxon>Micractinium</taxon>
    </lineage>
</organism>
<dbReference type="PANTHER" id="PTHR43215:SF14">
    <property type="entry name" value="RADIAL SPOKE HEAD 1 HOMOLOG"/>
    <property type="match status" value="1"/>
</dbReference>
<name>A0A2P6VN03_9CHLO</name>
<gene>
    <name evidence="3" type="primary">g962</name>
    <name evidence="3" type="ORF">C2E20_0962</name>
</gene>
<feature type="region of interest" description="Disordered" evidence="2">
    <location>
        <begin position="137"/>
        <end position="157"/>
    </location>
</feature>